<feature type="transmembrane region" description="Helical" evidence="8">
    <location>
        <begin position="314"/>
        <end position="332"/>
    </location>
</feature>
<dbReference type="PANTHER" id="PTHR33908:SF11">
    <property type="entry name" value="MEMBRANE PROTEIN"/>
    <property type="match status" value="1"/>
</dbReference>
<feature type="transmembrane region" description="Helical" evidence="8">
    <location>
        <begin position="66"/>
        <end position="94"/>
    </location>
</feature>
<evidence type="ECO:0000256" key="6">
    <source>
        <dbReference type="ARBA" id="ARBA00022989"/>
    </source>
</evidence>
<feature type="transmembrane region" description="Helical" evidence="8">
    <location>
        <begin position="12"/>
        <end position="31"/>
    </location>
</feature>
<name>A0ABM7WBS6_9BACT</name>
<evidence type="ECO:0000256" key="2">
    <source>
        <dbReference type="ARBA" id="ARBA00022475"/>
    </source>
</evidence>
<keyword evidence="7 8" id="KW-0472">Membrane</keyword>
<evidence type="ECO:0000256" key="8">
    <source>
        <dbReference type="SAM" id="Phobius"/>
    </source>
</evidence>
<dbReference type="RefSeq" id="WP_284151777.1">
    <property type="nucleotide sequence ID" value="NZ_AP025516.1"/>
</dbReference>
<evidence type="ECO:0000256" key="3">
    <source>
        <dbReference type="ARBA" id="ARBA00022676"/>
    </source>
</evidence>
<evidence type="ECO:0000256" key="4">
    <source>
        <dbReference type="ARBA" id="ARBA00022679"/>
    </source>
</evidence>
<evidence type="ECO:0000256" key="1">
    <source>
        <dbReference type="ARBA" id="ARBA00004651"/>
    </source>
</evidence>
<feature type="transmembrane region" description="Helical" evidence="8">
    <location>
        <begin position="252"/>
        <end position="271"/>
    </location>
</feature>
<keyword evidence="2" id="KW-1003">Cell membrane</keyword>
<feature type="transmembrane region" description="Helical" evidence="8">
    <location>
        <begin position="200"/>
        <end position="219"/>
    </location>
</feature>
<feature type="transmembrane region" description="Helical" evidence="8">
    <location>
        <begin position="106"/>
        <end position="122"/>
    </location>
</feature>
<evidence type="ECO:0000313" key="11">
    <source>
        <dbReference type="Proteomes" id="UP000830055"/>
    </source>
</evidence>
<dbReference type="Proteomes" id="UP000830055">
    <property type="component" value="Chromosome"/>
</dbReference>
<gene>
    <name evidence="10" type="ORF">DPPLL_27740</name>
</gene>
<evidence type="ECO:0000313" key="10">
    <source>
        <dbReference type="EMBL" id="BDD88409.1"/>
    </source>
</evidence>
<keyword evidence="3" id="KW-0328">Glycosyltransferase</keyword>
<feature type="transmembrane region" description="Helical" evidence="8">
    <location>
        <begin position="283"/>
        <end position="302"/>
    </location>
</feature>
<feature type="transmembrane region" description="Helical" evidence="8">
    <location>
        <begin position="344"/>
        <end position="363"/>
    </location>
</feature>
<keyword evidence="6 8" id="KW-1133">Transmembrane helix</keyword>
<keyword evidence="4 10" id="KW-0808">Transferase</keyword>
<dbReference type="GO" id="GO:0016740">
    <property type="term" value="F:transferase activity"/>
    <property type="evidence" value="ECO:0007669"/>
    <property type="project" value="UniProtKB-KW"/>
</dbReference>
<sequence length="488" mass="54599">MVIRFGRSLLDHVVLFLCGYFCLQVLVRLLTTPGLVIDESEQMLLTQSFALGYNAQPPLYTWMQMLFFHIFGPGILALTLLKNLLLGLAYLFTYLAGCRLTDNRRTAALAALSLLLLPQIVGEAQVDQIHSVLVTTAAATTLYLLIRLLQGGTTALFLWIGVTVAAGILAKYNFLLMAVALLLSSCLIPEYRRILLRPPLVLTVLTAVLLVAPHAFWVLSHPDLASAETLERMQLHQSSGYLANVWRGTIDLLVATLAFVGPFLGVCLLVHRSPQPFQLNPQARLLGGFIALSLLLIFLVILATETTQIKQRWLQPFLFAFPLLFFLVRPAAEPLQLRTALIPTLATATGLIVTAVIPLRIYLVDTFDEPRRDNYPFRALAQTINADGFAEGLIITEDKFIGGNMRLFFPDATVITPSLPLQPYQLTPQLLVVWQHFDPVTMIDQENLDAYRCRSYRVELPFRHSQTFSYQVRYRICRQKEGSGTDGN</sequence>
<dbReference type="EMBL" id="AP025516">
    <property type="protein sequence ID" value="BDD88409.1"/>
    <property type="molecule type" value="Genomic_DNA"/>
</dbReference>
<accession>A0ABM7WBS6</accession>
<evidence type="ECO:0000256" key="7">
    <source>
        <dbReference type="ARBA" id="ARBA00023136"/>
    </source>
</evidence>
<organism evidence="10 11">
    <name type="scientific">Desulfofustis limnaeus</name>
    <dbReference type="NCBI Taxonomy" id="2740163"/>
    <lineage>
        <taxon>Bacteria</taxon>
        <taxon>Pseudomonadati</taxon>
        <taxon>Thermodesulfobacteriota</taxon>
        <taxon>Desulfobulbia</taxon>
        <taxon>Desulfobulbales</taxon>
        <taxon>Desulfocapsaceae</taxon>
        <taxon>Desulfofustis</taxon>
    </lineage>
</organism>
<keyword evidence="11" id="KW-1185">Reference proteome</keyword>
<dbReference type="Pfam" id="PF13231">
    <property type="entry name" value="PMT_2"/>
    <property type="match status" value="1"/>
</dbReference>
<comment type="subcellular location">
    <subcellularLocation>
        <location evidence="1">Cell membrane</location>
        <topology evidence="1">Multi-pass membrane protein</topology>
    </subcellularLocation>
</comment>
<feature type="domain" description="Glycosyltransferase RgtA/B/C/D-like" evidence="9">
    <location>
        <begin position="56"/>
        <end position="217"/>
    </location>
</feature>
<dbReference type="PANTHER" id="PTHR33908">
    <property type="entry name" value="MANNOSYLTRANSFERASE YKCB-RELATED"/>
    <property type="match status" value="1"/>
</dbReference>
<dbReference type="InterPro" id="IPR050297">
    <property type="entry name" value="LipidA_mod_glycosyltrf_83"/>
</dbReference>
<proteinExistence type="predicted"/>
<evidence type="ECO:0000259" key="9">
    <source>
        <dbReference type="Pfam" id="PF13231"/>
    </source>
</evidence>
<feature type="transmembrane region" description="Helical" evidence="8">
    <location>
        <begin position="156"/>
        <end position="180"/>
    </location>
</feature>
<dbReference type="InterPro" id="IPR038731">
    <property type="entry name" value="RgtA/B/C-like"/>
</dbReference>
<feature type="transmembrane region" description="Helical" evidence="8">
    <location>
        <begin position="128"/>
        <end position="149"/>
    </location>
</feature>
<evidence type="ECO:0000256" key="5">
    <source>
        <dbReference type="ARBA" id="ARBA00022692"/>
    </source>
</evidence>
<protein>
    <submittedName>
        <fullName evidence="10">Glycosyl transferase</fullName>
    </submittedName>
</protein>
<reference evidence="10 11" key="1">
    <citation type="submission" date="2022-01" db="EMBL/GenBank/DDBJ databases">
        <title>Desulfofustis limnae sp. nov., a novel mesophilic sulfate-reducing bacterium isolated from marsh soil.</title>
        <authorList>
            <person name="Watanabe M."/>
            <person name="Takahashi A."/>
            <person name="Kojima H."/>
            <person name="Fukui M."/>
        </authorList>
    </citation>
    <scope>NUCLEOTIDE SEQUENCE [LARGE SCALE GENOMIC DNA]</scope>
    <source>
        <strain evidence="10 11">PPLL</strain>
    </source>
</reference>
<keyword evidence="5 8" id="KW-0812">Transmembrane</keyword>